<organism evidence="1 2">
    <name type="scientific">Marchantia polymorpha subsp. ruderalis</name>
    <dbReference type="NCBI Taxonomy" id="1480154"/>
    <lineage>
        <taxon>Eukaryota</taxon>
        <taxon>Viridiplantae</taxon>
        <taxon>Streptophyta</taxon>
        <taxon>Embryophyta</taxon>
        <taxon>Marchantiophyta</taxon>
        <taxon>Marchantiopsida</taxon>
        <taxon>Marchantiidae</taxon>
        <taxon>Marchantiales</taxon>
        <taxon>Marchantiaceae</taxon>
        <taxon>Marchantia</taxon>
    </lineage>
</organism>
<name>A0A176W1R4_MARPO</name>
<dbReference type="Proteomes" id="UP000077202">
    <property type="component" value="Unassembled WGS sequence"/>
</dbReference>
<proteinExistence type="predicted"/>
<gene>
    <name evidence="1" type="ORF">AXG93_4324s1500</name>
</gene>
<accession>A0A176W1R4</accession>
<comment type="caution">
    <text evidence="1">The sequence shown here is derived from an EMBL/GenBank/DDBJ whole genome shotgun (WGS) entry which is preliminary data.</text>
</comment>
<dbReference type="EMBL" id="LVLJ01002190">
    <property type="protein sequence ID" value="OAE26382.1"/>
    <property type="molecule type" value="Genomic_DNA"/>
</dbReference>
<keyword evidence="2" id="KW-1185">Reference proteome</keyword>
<protein>
    <submittedName>
        <fullName evidence="1">Uncharacterized protein</fullName>
    </submittedName>
</protein>
<evidence type="ECO:0000313" key="1">
    <source>
        <dbReference type="EMBL" id="OAE26382.1"/>
    </source>
</evidence>
<reference evidence="1" key="1">
    <citation type="submission" date="2016-03" db="EMBL/GenBank/DDBJ databases">
        <title>Mechanisms controlling the formation of the plant cell surface in tip-growing cells are functionally conserved among land plants.</title>
        <authorList>
            <person name="Honkanen S."/>
            <person name="Jones V.A."/>
            <person name="Morieri G."/>
            <person name="Champion C."/>
            <person name="Hetherington A.J."/>
            <person name="Kelly S."/>
            <person name="Saint-Marcoux D."/>
            <person name="Proust H."/>
            <person name="Prescott H."/>
            <person name="Dolan L."/>
        </authorList>
    </citation>
    <scope>NUCLEOTIDE SEQUENCE [LARGE SCALE GENOMIC DNA]</scope>
    <source>
        <tissue evidence="1">Whole gametophyte</tissue>
    </source>
</reference>
<dbReference type="AlphaFoldDB" id="A0A176W1R4"/>
<evidence type="ECO:0000313" key="2">
    <source>
        <dbReference type="Proteomes" id="UP000077202"/>
    </source>
</evidence>
<sequence length="127" mass="14395">MLAILRGHHLAWPERADNNGRHFEAFGHLHGAFQVVSGLLDLDVVHCNTSPYWLVVDRQHMTPSAAVPRLIRKGNLRLPKLHRRGIRAPRVLGIITAFTVFHGGPTALPWGEHTINRFHDMEHIGRD</sequence>